<dbReference type="InterPro" id="IPR046152">
    <property type="entry name" value="DUF6154"/>
</dbReference>
<dbReference type="RefSeq" id="WP_096463800.1">
    <property type="nucleotide sequence ID" value="NZ_AP017312.1"/>
</dbReference>
<proteinExistence type="predicted"/>
<dbReference type="Proteomes" id="UP000217696">
    <property type="component" value="Chromosome"/>
</dbReference>
<accession>A0A0U4WDC0</accession>
<gene>
    <name evidence="1" type="ORF">CB4_00962</name>
</gene>
<organism evidence="1 2">
    <name type="scientific">Aneurinibacillus soli</name>
    <dbReference type="NCBI Taxonomy" id="1500254"/>
    <lineage>
        <taxon>Bacteria</taxon>
        <taxon>Bacillati</taxon>
        <taxon>Bacillota</taxon>
        <taxon>Bacilli</taxon>
        <taxon>Bacillales</taxon>
        <taxon>Paenibacillaceae</taxon>
        <taxon>Aneurinibacillus group</taxon>
        <taxon>Aneurinibacillus</taxon>
    </lineage>
</organism>
<evidence type="ECO:0000313" key="1">
    <source>
        <dbReference type="EMBL" id="BAU26793.1"/>
    </source>
</evidence>
<protein>
    <submittedName>
        <fullName evidence="1">Uncharacterized protein</fullName>
    </submittedName>
</protein>
<name>A0A0U4WDC0_9BACL</name>
<dbReference type="EMBL" id="AP017312">
    <property type="protein sequence ID" value="BAU26793.1"/>
    <property type="molecule type" value="Genomic_DNA"/>
</dbReference>
<keyword evidence="2" id="KW-1185">Reference proteome</keyword>
<evidence type="ECO:0000313" key="2">
    <source>
        <dbReference type="Proteomes" id="UP000217696"/>
    </source>
</evidence>
<dbReference type="KEGG" id="asoc:CB4_00962"/>
<sequence>MKLVNDIYNMYRDKLIGEEEDVTTLVMGLLHERTKEEMMSWVNDMQETEVYQMLGLYLLEMLRLKLADEGIPLQPRQDAGAQRFH</sequence>
<dbReference type="AlphaFoldDB" id="A0A0U4WDC0"/>
<dbReference type="Pfam" id="PF19651">
    <property type="entry name" value="DUF6154"/>
    <property type="match status" value="1"/>
</dbReference>
<reference evidence="1 2" key="1">
    <citation type="submission" date="2015-12" db="EMBL/GenBank/DDBJ databases">
        <title>Genome sequence of Aneurinibacillus soli.</title>
        <authorList>
            <person name="Lee J.S."/>
            <person name="Lee K.C."/>
            <person name="Kim K.K."/>
            <person name="Lee B.W."/>
        </authorList>
    </citation>
    <scope>NUCLEOTIDE SEQUENCE [LARGE SCALE GENOMIC DNA]</scope>
    <source>
        <strain evidence="1 2">CB4</strain>
    </source>
</reference>
<dbReference type="OrthoDB" id="2381948at2"/>